<feature type="domain" description="General stress protein FMN-binding split barrel" evidence="1">
    <location>
        <begin position="2"/>
        <end position="103"/>
    </location>
</feature>
<protein>
    <submittedName>
        <fullName evidence="2">Pyridoxamine 5'-phosphate oxidase family protein</fullName>
    </submittedName>
</protein>
<gene>
    <name evidence="2" type="ORF">ACFFVB_12265</name>
</gene>
<organism evidence="2 3">
    <name type="scientific">Formosa undariae</name>
    <dbReference type="NCBI Taxonomy" id="1325436"/>
    <lineage>
        <taxon>Bacteria</taxon>
        <taxon>Pseudomonadati</taxon>
        <taxon>Bacteroidota</taxon>
        <taxon>Flavobacteriia</taxon>
        <taxon>Flavobacteriales</taxon>
        <taxon>Flavobacteriaceae</taxon>
        <taxon>Formosa</taxon>
    </lineage>
</organism>
<keyword evidence="3" id="KW-1185">Reference proteome</keyword>
<dbReference type="Pfam" id="PF16242">
    <property type="entry name" value="Pyrid_ox_like"/>
    <property type="match status" value="1"/>
</dbReference>
<dbReference type="PANTHER" id="PTHR34818">
    <property type="entry name" value="PROTEIN BLI-3"/>
    <property type="match status" value="1"/>
</dbReference>
<name>A0ABV5F333_9FLAO</name>
<evidence type="ECO:0000259" key="1">
    <source>
        <dbReference type="Pfam" id="PF16242"/>
    </source>
</evidence>
<dbReference type="InterPro" id="IPR012349">
    <property type="entry name" value="Split_barrel_FMN-bd"/>
</dbReference>
<evidence type="ECO:0000313" key="3">
    <source>
        <dbReference type="Proteomes" id="UP001589605"/>
    </source>
</evidence>
<dbReference type="Proteomes" id="UP001589605">
    <property type="component" value="Unassembled WGS sequence"/>
</dbReference>
<comment type="caution">
    <text evidence="2">The sequence shown here is derived from an EMBL/GenBank/DDBJ whole genome shotgun (WGS) entry which is preliminary data.</text>
</comment>
<reference evidence="2 3" key="1">
    <citation type="submission" date="2024-09" db="EMBL/GenBank/DDBJ databases">
        <authorList>
            <person name="Sun Q."/>
            <person name="Mori K."/>
        </authorList>
    </citation>
    <scope>NUCLEOTIDE SEQUENCE [LARGE SCALE GENOMIC DNA]</scope>
    <source>
        <strain evidence="2 3">CECT 8286</strain>
    </source>
</reference>
<dbReference type="EMBL" id="JBHMEZ010000012">
    <property type="protein sequence ID" value="MFB9053852.1"/>
    <property type="molecule type" value="Genomic_DNA"/>
</dbReference>
<dbReference type="PANTHER" id="PTHR34818:SF1">
    <property type="entry name" value="PROTEIN BLI-3"/>
    <property type="match status" value="1"/>
</dbReference>
<dbReference type="RefSeq" id="WP_382383166.1">
    <property type="nucleotide sequence ID" value="NZ_JBHMEZ010000012.1"/>
</dbReference>
<dbReference type="SUPFAM" id="SSF50475">
    <property type="entry name" value="FMN-binding split barrel"/>
    <property type="match status" value="1"/>
</dbReference>
<evidence type="ECO:0000313" key="2">
    <source>
        <dbReference type="EMBL" id="MFB9053852.1"/>
    </source>
</evidence>
<dbReference type="InterPro" id="IPR038725">
    <property type="entry name" value="YdaG_split_barrel_FMN-bd"/>
</dbReference>
<dbReference type="Gene3D" id="2.30.110.10">
    <property type="entry name" value="Electron Transport, Fmn-binding Protein, Chain A"/>
    <property type="match status" value="1"/>
</dbReference>
<sequence length="112" mass="12529">MSNKNSTHNQNIIKDPNVHLVYADKGDMQFLNVYGKAKISTDKFIIDALYSKADSMWFEGKDDPNITAIGITPKEAYYWDPKNNKLVTLVKLGVSALSGEAPDTMDYGKLKL</sequence>
<accession>A0ABV5F333</accession>
<proteinExistence type="predicted"/>
<dbReference type="InterPro" id="IPR052917">
    <property type="entry name" value="Stress-Dev_Protein"/>
</dbReference>